<comment type="catalytic activity">
    <reaction evidence="9">
        <text>D-ribose + ATP = D-ribose 5-phosphate + ADP + H(+)</text>
        <dbReference type="Rhea" id="RHEA:13697"/>
        <dbReference type="ChEBI" id="CHEBI:15378"/>
        <dbReference type="ChEBI" id="CHEBI:30616"/>
        <dbReference type="ChEBI" id="CHEBI:47013"/>
        <dbReference type="ChEBI" id="CHEBI:78346"/>
        <dbReference type="ChEBI" id="CHEBI:456216"/>
        <dbReference type="EC" id="2.7.1.15"/>
    </reaction>
</comment>
<evidence type="ECO:0000256" key="4">
    <source>
        <dbReference type="ARBA" id="ARBA00022777"/>
    </source>
</evidence>
<feature type="binding site" evidence="9">
    <location>
        <begin position="14"/>
        <end position="16"/>
    </location>
    <ligand>
        <name>substrate</name>
    </ligand>
</feature>
<dbReference type="PRINTS" id="PR00990">
    <property type="entry name" value="RIBOKINASE"/>
</dbReference>
<keyword evidence="1 9" id="KW-0808">Transferase</keyword>
<dbReference type="PANTHER" id="PTHR10584">
    <property type="entry name" value="SUGAR KINASE"/>
    <property type="match status" value="1"/>
</dbReference>
<dbReference type="HAMAP" id="MF_01987">
    <property type="entry name" value="Ribokinase"/>
    <property type="match status" value="1"/>
</dbReference>
<evidence type="ECO:0000256" key="8">
    <source>
        <dbReference type="ARBA" id="ARBA00023277"/>
    </source>
</evidence>
<evidence type="ECO:0000259" key="11">
    <source>
        <dbReference type="Pfam" id="PF00294"/>
    </source>
</evidence>
<comment type="cofactor">
    <cofactor evidence="9">
        <name>Mg(2+)</name>
        <dbReference type="ChEBI" id="CHEBI:18420"/>
    </cofactor>
    <text evidence="9">Requires a divalent cation, most likely magnesium in vivo, as an electrophilic catalyst to aid phosphoryl group transfer. It is the chelate of the metal and the nucleotide that is the actual substrate.</text>
</comment>
<dbReference type="GO" id="GO:0005524">
    <property type="term" value="F:ATP binding"/>
    <property type="evidence" value="ECO:0007669"/>
    <property type="project" value="UniProtKB-UniRule"/>
</dbReference>
<feature type="domain" description="Carbohydrate kinase PfkB" evidence="11">
    <location>
        <begin position="6"/>
        <end position="299"/>
    </location>
</feature>
<reference evidence="12 13" key="1">
    <citation type="submission" date="2020-07" db="EMBL/GenBank/DDBJ databases">
        <title>Genomic Encyclopedia of Type Strains, Phase III (KMG-III): the genomes of soil and plant-associated and newly described type strains.</title>
        <authorList>
            <person name="Whitman W."/>
        </authorList>
    </citation>
    <scope>NUCLEOTIDE SEQUENCE [LARGE SCALE GENOMIC DNA]</scope>
    <source>
        <strain evidence="12 13">CECT 8576</strain>
    </source>
</reference>
<comment type="caution">
    <text evidence="9">Lacks conserved residue(s) required for the propagation of feature annotation.</text>
</comment>
<dbReference type="EC" id="2.7.1.15" evidence="9"/>
<comment type="subunit">
    <text evidence="9">Homodimer.</text>
</comment>
<dbReference type="InterPro" id="IPR011611">
    <property type="entry name" value="PfkB_dom"/>
</dbReference>
<dbReference type="UniPathway" id="UPA00916">
    <property type="reaction ID" value="UER00889"/>
</dbReference>
<evidence type="ECO:0000256" key="1">
    <source>
        <dbReference type="ARBA" id="ARBA00022679"/>
    </source>
</evidence>
<evidence type="ECO:0000256" key="6">
    <source>
        <dbReference type="ARBA" id="ARBA00022842"/>
    </source>
</evidence>
<comment type="similarity">
    <text evidence="9">Belongs to the carbohydrate kinase PfkB family. Ribokinase subfamily.</text>
</comment>
<accession>A0A852Z2D1</accession>
<keyword evidence="6 9" id="KW-0460">Magnesium</keyword>
<protein>
    <recommendedName>
        <fullName evidence="9">Ribokinase</fullName>
        <shortName evidence="9">RK</shortName>
        <ecNumber evidence="9">2.7.1.15</ecNumber>
    </recommendedName>
</protein>
<dbReference type="AlphaFoldDB" id="A0A852Z2D1"/>
<keyword evidence="4 9" id="KW-0418">Kinase</keyword>
<dbReference type="GO" id="GO:0019303">
    <property type="term" value="P:D-ribose catabolic process"/>
    <property type="evidence" value="ECO:0007669"/>
    <property type="project" value="UniProtKB-UniRule"/>
</dbReference>
<dbReference type="Gene3D" id="3.40.1190.20">
    <property type="match status" value="1"/>
</dbReference>
<keyword evidence="7 9" id="KW-0630">Potassium</keyword>
<evidence type="ECO:0000256" key="7">
    <source>
        <dbReference type="ARBA" id="ARBA00022958"/>
    </source>
</evidence>
<feature type="active site" description="Proton acceptor" evidence="9">
    <location>
        <position position="257"/>
    </location>
</feature>
<dbReference type="PANTHER" id="PTHR10584:SF166">
    <property type="entry name" value="RIBOKINASE"/>
    <property type="match status" value="1"/>
</dbReference>
<dbReference type="InterPro" id="IPR029056">
    <property type="entry name" value="Ribokinase-like"/>
</dbReference>
<keyword evidence="9" id="KW-0963">Cytoplasm</keyword>
<keyword evidence="8 9" id="KW-0119">Carbohydrate metabolism</keyword>
<feature type="binding site" evidence="9">
    <location>
        <position position="287"/>
    </location>
    <ligand>
        <name>K(+)</name>
        <dbReference type="ChEBI" id="CHEBI:29103"/>
    </ligand>
</feature>
<comment type="activity regulation">
    <text evidence="9">Activated by a monovalent cation that binds near, but not in, the active site. The most likely occupant of the site in vivo is potassium. Ion binding induces a conformational change that may alter substrate affinity.</text>
</comment>
<keyword evidence="5 9" id="KW-0067">ATP-binding</keyword>
<dbReference type="Pfam" id="PF00294">
    <property type="entry name" value="PfkB"/>
    <property type="match status" value="1"/>
</dbReference>
<dbReference type="GO" id="GO:0004747">
    <property type="term" value="F:ribokinase activity"/>
    <property type="evidence" value="ECO:0007669"/>
    <property type="project" value="UniProtKB-UniRule"/>
</dbReference>
<feature type="region of interest" description="Disordered" evidence="10">
    <location>
        <begin position="20"/>
        <end position="44"/>
    </location>
</feature>
<feature type="binding site" evidence="9">
    <location>
        <begin position="225"/>
        <end position="230"/>
    </location>
    <ligand>
        <name>ATP</name>
        <dbReference type="ChEBI" id="CHEBI:30616"/>
    </ligand>
</feature>
<feature type="binding site" evidence="9">
    <location>
        <begin position="42"/>
        <end position="46"/>
    </location>
    <ligand>
        <name>substrate</name>
    </ligand>
</feature>
<dbReference type="GO" id="GO:0046872">
    <property type="term" value="F:metal ion binding"/>
    <property type="evidence" value="ECO:0007669"/>
    <property type="project" value="UniProtKB-KW"/>
</dbReference>
<name>A0A852Z2D1_9ACTN</name>
<feature type="binding site" evidence="9">
    <location>
        <position position="143"/>
    </location>
    <ligand>
        <name>substrate</name>
    </ligand>
</feature>
<dbReference type="RefSeq" id="WP_179534251.1">
    <property type="nucleotide sequence ID" value="NZ_JACBYW010000001.1"/>
</dbReference>
<feature type="binding site" evidence="9">
    <location>
        <position position="290"/>
    </location>
    <ligand>
        <name>K(+)</name>
        <dbReference type="ChEBI" id="CHEBI:29103"/>
    </ligand>
</feature>
<dbReference type="SUPFAM" id="SSF53613">
    <property type="entry name" value="Ribokinase-like"/>
    <property type="match status" value="1"/>
</dbReference>
<evidence type="ECO:0000313" key="13">
    <source>
        <dbReference type="Proteomes" id="UP000548304"/>
    </source>
</evidence>
<dbReference type="CDD" id="cd01174">
    <property type="entry name" value="ribokinase"/>
    <property type="match status" value="1"/>
</dbReference>
<feature type="binding site" evidence="9">
    <location>
        <position position="257"/>
    </location>
    <ligand>
        <name>substrate</name>
    </ligand>
</feature>
<evidence type="ECO:0000256" key="9">
    <source>
        <dbReference type="HAMAP-Rule" id="MF_01987"/>
    </source>
</evidence>
<comment type="function">
    <text evidence="9">Catalyzes the phosphorylation of ribose at O-5 in a reaction requiring ATP and magnesium. The resulting D-ribose-5-phosphate can then be used either for sythesis of nucleotides, histidine, and tryptophan, or as a component of the pentose phosphate pathway.</text>
</comment>
<feature type="binding site" evidence="9">
    <location>
        <position position="187"/>
    </location>
    <ligand>
        <name>ATP</name>
        <dbReference type="ChEBI" id="CHEBI:30616"/>
    </ligand>
</feature>
<sequence>MSHAIDLVVVGSLNADLTARVQRHPSPGETLRATELNTSAGGKGSNQAVAAARLGARTAMVGRVGTDAHADVLLNALRADGVDVTRTLRDGDAPTGTALIAVAESGENTVLVAGGANARLSAADLDAAHSVLVEASVVSLVLEVPVATVVAAARAAHESAARVVLNLSPVVELPPDVVALADPLIVNEHEAREILHRNGEHPPGASVTDHAEALCRLGARSAVVTLGAAGAVVSENGHTRHFPGPAVEVLETTGAGDAFAATVAWRLSLGDTLATATRWGVRVGAYSVRYPGTHPSYPTCDALSADFPAATSEDP</sequence>
<keyword evidence="3 9" id="KW-0547">Nucleotide-binding</keyword>
<proteinExistence type="inferred from homology"/>
<dbReference type="Proteomes" id="UP000548304">
    <property type="component" value="Unassembled WGS sequence"/>
</dbReference>
<evidence type="ECO:0000313" key="12">
    <source>
        <dbReference type="EMBL" id="NYH77786.1"/>
    </source>
</evidence>
<feature type="binding site" evidence="9">
    <location>
        <position position="296"/>
    </location>
    <ligand>
        <name>K(+)</name>
        <dbReference type="ChEBI" id="CHEBI:29103"/>
    </ligand>
</feature>
<comment type="caution">
    <text evidence="12">The sequence shown here is derived from an EMBL/GenBank/DDBJ whole genome shotgun (WGS) entry which is preliminary data.</text>
</comment>
<feature type="binding site" evidence="9">
    <location>
        <position position="292"/>
    </location>
    <ligand>
        <name>K(+)</name>
        <dbReference type="ChEBI" id="CHEBI:29103"/>
    </ligand>
</feature>
<keyword evidence="13" id="KW-1185">Reference proteome</keyword>
<dbReference type="EMBL" id="JACBYW010000001">
    <property type="protein sequence ID" value="NYH77786.1"/>
    <property type="molecule type" value="Genomic_DNA"/>
</dbReference>
<feature type="binding site" evidence="9">
    <location>
        <begin position="256"/>
        <end position="257"/>
    </location>
    <ligand>
        <name>ATP</name>
        <dbReference type="ChEBI" id="CHEBI:30616"/>
    </ligand>
</feature>
<evidence type="ECO:0000256" key="5">
    <source>
        <dbReference type="ARBA" id="ARBA00022840"/>
    </source>
</evidence>
<organism evidence="12 13">
    <name type="scientific">Actinopolyspora biskrensis</name>
    <dbReference type="NCBI Taxonomy" id="1470178"/>
    <lineage>
        <taxon>Bacteria</taxon>
        <taxon>Bacillati</taxon>
        <taxon>Actinomycetota</taxon>
        <taxon>Actinomycetes</taxon>
        <taxon>Actinopolysporales</taxon>
        <taxon>Actinopolysporaceae</taxon>
        <taxon>Actinopolyspora</taxon>
    </lineage>
</organism>
<gene>
    <name evidence="9" type="primary">rbsK</name>
    <name evidence="12" type="ORF">FHR84_001100</name>
</gene>
<dbReference type="InterPro" id="IPR011877">
    <property type="entry name" value="Ribokinase"/>
</dbReference>
<evidence type="ECO:0000256" key="3">
    <source>
        <dbReference type="ARBA" id="ARBA00022741"/>
    </source>
</evidence>
<evidence type="ECO:0000256" key="10">
    <source>
        <dbReference type="SAM" id="MobiDB-lite"/>
    </source>
</evidence>
<comment type="subcellular location">
    <subcellularLocation>
        <location evidence="9">Cytoplasm</location>
    </subcellularLocation>
</comment>
<dbReference type="InterPro" id="IPR002139">
    <property type="entry name" value="Ribo/fructo_kinase"/>
</dbReference>
<feature type="binding site" evidence="9">
    <location>
        <position position="253"/>
    </location>
    <ligand>
        <name>K(+)</name>
        <dbReference type="ChEBI" id="CHEBI:29103"/>
    </ligand>
</feature>
<comment type="pathway">
    <text evidence="9">Carbohydrate metabolism; D-ribose degradation; D-ribose 5-phosphate from beta-D-ribopyranose: step 2/2.</text>
</comment>
<dbReference type="GO" id="GO:0005829">
    <property type="term" value="C:cytosol"/>
    <property type="evidence" value="ECO:0007669"/>
    <property type="project" value="TreeGrafter"/>
</dbReference>
<keyword evidence="2 9" id="KW-0479">Metal-binding</keyword>
<evidence type="ECO:0000256" key="2">
    <source>
        <dbReference type="ARBA" id="ARBA00022723"/>
    </source>
</evidence>